<evidence type="ECO:0000256" key="5">
    <source>
        <dbReference type="ARBA" id="ARBA00023014"/>
    </source>
</evidence>
<dbReference type="Gene3D" id="3.40.30.10">
    <property type="entry name" value="Glutaredoxin"/>
    <property type="match status" value="1"/>
</dbReference>
<comment type="cofactor">
    <cofactor evidence="6">
        <name>[2Fe-2S] cluster</name>
        <dbReference type="ChEBI" id="CHEBI:190135"/>
    </cofactor>
</comment>
<feature type="compositionally biased region" description="Polar residues" evidence="7">
    <location>
        <begin position="242"/>
        <end position="292"/>
    </location>
</feature>
<evidence type="ECO:0000256" key="6">
    <source>
        <dbReference type="ARBA" id="ARBA00034078"/>
    </source>
</evidence>
<reference evidence="8 9" key="1">
    <citation type="submission" date="2018-03" db="EMBL/GenBank/DDBJ databases">
        <title>Characteristics and genome of n-alkane degrading marine bacteria Gordonia iterans isolated from crude oil contaminated in Tae-an, South Korea.</title>
        <authorList>
            <person name="Lee S.-S."/>
            <person name="Kim H."/>
        </authorList>
    </citation>
    <scope>NUCLEOTIDE SEQUENCE [LARGE SCALE GENOMIC DNA]</scope>
    <source>
        <strain evidence="8 9">Co17</strain>
    </source>
</reference>
<keyword evidence="4" id="KW-0408">Iron</keyword>
<dbReference type="CDD" id="cd03064">
    <property type="entry name" value="TRX_Fd_NuoE"/>
    <property type="match status" value="1"/>
</dbReference>
<dbReference type="NCBIfam" id="TIGR01958">
    <property type="entry name" value="nuoE_fam"/>
    <property type="match status" value="1"/>
</dbReference>
<dbReference type="Gene3D" id="1.10.10.1590">
    <property type="entry name" value="NADH-quinone oxidoreductase subunit E"/>
    <property type="match status" value="1"/>
</dbReference>
<dbReference type="FunFam" id="1.10.10.1590:FF:000001">
    <property type="entry name" value="NADH-quinone oxidoreductase subunit E"/>
    <property type="match status" value="1"/>
</dbReference>
<name>A0A2S0KF49_9ACTN</name>
<organism evidence="8 9">
    <name type="scientific">Gordonia iterans</name>
    <dbReference type="NCBI Taxonomy" id="1004901"/>
    <lineage>
        <taxon>Bacteria</taxon>
        <taxon>Bacillati</taxon>
        <taxon>Actinomycetota</taxon>
        <taxon>Actinomycetes</taxon>
        <taxon>Mycobacteriales</taxon>
        <taxon>Gordoniaceae</taxon>
        <taxon>Gordonia</taxon>
    </lineage>
</organism>
<dbReference type="PANTHER" id="PTHR10371">
    <property type="entry name" value="NADH DEHYDROGENASE UBIQUINONE FLAVOPROTEIN 2, MITOCHONDRIAL"/>
    <property type="match status" value="1"/>
</dbReference>
<evidence type="ECO:0000256" key="2">
    <source>
        <dbReference type="ARBA" id="ARBA00022714"/>
    </source>
</evidence>
<evidence type="ECO:0000313" key="8">
    <source>
        <dbReference type="EMBL" id="AVM00276.1"/>
    </source>
</evidence>
<dbReference type="InterPro" id="IPR041921">
    <property type="entry name" value="NuoE_N"/>
</dbReference>
<dbReference type="SUPFAM" id="SSF52833">
    <property type="entry name" value="Thioredoxin-like"/>
    <property type="match status" value="1"/>
</dbReference>
<proteinExistence type="inferred from homology"/>
<feature type="region of interest" description="Disordered" evidence="7">
    <location>
        <begin position="215"/>
        <end position="303"/>
    </location>
</feature>
<evidence type="ECO:0000256" key="7">
    <source>
        <dbReference type="SAM" id="MobiDB-lite"/>
    </source>
</evidence>
<protein>
    <submittedName>
        <fullName evidence="8">NADH-quinone oxidoreductase subunit NuoE</fullName>
    </submittedName>
</protein>
<dbReference type="GO" id="GO:0051537">
    <property type="term" value="F:2 iron, 2 sulfur cluster binding"/>
    <property type="evidence" value="ECO:0007669"/>
    <property type="project" value="UniProtKB-KW"/>
</dbReference>
<dbReference type="PROSITE" id="PS01099">
    <property type="entry name" value="COMPLEX1_24K"/>
    <property type="match status" value="1"/>
</dbReference>
<dbReference type="KEGG" id="git:C6V83_08335"/>
<gene>
    <name evidence="8" type="ORF">C6V83_08335</name>
</gene>
<dbReference type="InterPro" id="IPR036249">
    <property type="entry name" value="Thioredoxin-like_sf"/>
</dbReference>
<dbReference type="GO" id="GO:0046872">
    <property type="term" value="F:metal ion binding"/>
    <property type="evidence" value="ECO:0007669"/>
    <property type="project" value="UniProtKB-KW"/>
</dbReference>
<evidence type="ECO:0000313" key="9">
    <source>
        <dbReference type="Proteomes" id="UP000239814"/>
    </source>
</evidence>
<dbReference type="EMBL" id="CP027433">
    <property type="protein sequence ID" value="AVM00276.1"/>
    <property type="molecule type" value="Genomic_DNA"/>
</dbReference>
<keyword evidence="3" id="KW-0479">Metal-binding</keyword>
<dbReference type="InterPro" id="IPR002023">
    <property type="entry name" value="NuoE-like"/>
</dbReference>
<keyword evidence="2" id="KW-0001">2Fe-2S</keyword>
<dbReference type="GO" id="GO:0003954">
    <property type="term" value="F:NADH dehydrogenase activity"/>
    <property type="evidence" value="ECO:0007669"/>
    <property type="project" value="TreeGrafter"/>
</dbReference>
<dbReference type="OrthoDB" id="9807941at2"/>
<sequence length="303" mass="32196">MTTEPVLLKLTPPGAFTTSTPHPPVEFAGPENYSETDAATLRADAAPIIARYPQARSALLPLLHLVQAHDGYVTRAGIGLCADLLDLTPAQVASVATFYSMYRREPTGEHLVGVCTTTLCAVLGGDAILAELTDRLGVAPGGTTDDGTVTLQHVECNAACDFAPVVMVNWEFFDDQTPQSAARLVDELRAGSPVTPSRGARSLCSFRENERLLAGAPPVISTPTTPSTVERAQRVETKPPNEISTPSSLNHRENSGPSPSTGERPSPTTAEQTTPSTSDRATPSTVERTPPSTVERRKEEGEQ</sequence>
<evidence type="ECO:0000256" key="3">
    <source>
        <dbReference type="ARBA" id="ARBA00022723"/>
    </source>
</evidence>
<accession>A0A2S0KF49</accession>
<evidence type="ECO:0000256" key="1">
    <source>
        <dbReference type="ARBA" id="ARBA00010643"/>
    </source>
</evidence>
<comment type="similarity">
    <text evidence="1">Belongs to the complex I 24 kDa subunit family.</text>
</comment>
<keyword evidence="9" id="KW-1185">Reference proteome</keyword>
<dbReference type="Pfam" id="PF01257">
    <property type="entry name" value="2Fe-2S_thioredx"/>
    <property type="match status" value="1"/>
</dbReference>
<evidence type="ECO:0000256" key="4">
    <source>
        <dbReference type="ARBA" id="ARBA00023004"/>
    </source>
</evidence>
<dbReference type="Proteomes" id="UP000239814">
    <property type="component" value="Chromosome"/>
</dbReference>
<feature type="compositionally biased region" description="Basic and acidic residues" evidence="7">
    <location>
        <begin position="294"/>
        <end position="303"/>
    </location>
</feature>
<feature type="compositionally biased region" description="Low complexity" evidence="7">
    <location>
        <begin position="217"/>
        <end position="229"/>
    </location>
</feature>
<keyword evidence="5" id="KW-0411">Iron-sulfur</keyword>
<dbReference type="InterPro" id="IPR042128">
    <property type="entry name" value="NuoE_dom"/>
</dbReference>
<dbReference type="AlphaFoldDB" id="A0A2S0KF49"/>
<dbReference type="NCBIfam" id="NF005721">
    <property type="entry name" value="PRK07539.1-1"/>
    <property type="match status" value="1"/>
</dbReference>
<dbReference type="PANTHER" id="PTHR10371:SF3">
    <property type="entry name" value="NADH DEHYDROGENASE [UBIQUINONE] FLAVOPROTEIN 2, MITOCHONDRIAL"/>
    <property type="match status" value="1"/>
</dbReference>